<name>I9RGX7_9BACT</name>
<reference evidence="1 2" key="1">
    <citation type="submission" date="2012-02" db="EMBL/GenBank/DDBJ databases">
        <title>The Genome Sequence of Bacteroides dorei CL03T12C01.</title>
        <authorList>
            <consortium name="The Broad Institute Genome Sequencing Platform"/>
            <person name="Earl A."/>
            <person name="Ward D."/>
            <person name="Feldgarden M."/>
            <person name="Gevers D."/>
            <person name="Zitomersky N.L."/>
            <person name="Coyne M.J."/>
            <person name="Comstock L.E."/>
            <person name="Young S.K."/>
            <person name="Zeng Q."/>
            <person name="Gargeya S."/>
            <person name="Fitzgerald M."/>
            <person name="Haas B."/>
            <person name="Abouelleil A."/>
            <person name="Alvarado L."/>
            <person name="Arachchi H.M."/>
            <person name="Berlin A."/>
            <person name="Chapman S.B."/>
            <person name="Gearin G."/>
            <person name="Goldberg J."/>
            <person name="Griggs A."/>
            <person name="Gujja S."/>
            <person name="Hansen M."/>
            <person name="Heiman D."/>
            <person name="Howarth C."/>
            <person name="Larimer J."/>
            <person name="Lui A."/>
            <person name="MacDonald P.J.P."/>
            <person name="McCowen C."/>
            <person name="Montmayeur A."/>
            <person name="Murphy C."/>
            <person name="Neiman D."/>
            <person name="Pearson M."/>
            <person name="Priest M."/>
            <person name="Roberts A."/>
            <person name="Saif S."/>
            <person name="Shea T."/>
            <person name="Sisk P."/>
            <person name="Stolte C."/>
            <person name="Sykes S."/>
            <person name="Wortman J."/>
            <person name="Nusbaum C."/>
            <person name="Birren B."/>
        </authorList>
    </citation>
    <scope>NUCLEOTIDE SEQUENCE [LARGE SCALE GENOMIC DNA]</scope>
    <source>
        <strain evidence="1 2">CL03T12C01</strain>
    </source>
</reference>
<evidence type="ECO:0000313" key="1">
    <source>
        <dbReference type="EMBL" id="EIY42001.1"/>
    </source>
</evidence>
<gene>
    <name evidence="1" type="ORF">HMPREF1065_00367</name>
</gene>
<protein>
    <submittedName>
        <fullName evidence="1">Uncharacterized protein</fullName>
    </submittedName>
</protein>
<sequence>MYRGIVSDANLAVYNGWYEIFGNISNAPFSQSWGPLFVVGKSYKVQFAFYSVSDRFELYVRQLNHTNFGWAKIDLTQV</sequence>
<dbReference type="HOGENOM" id="CLU_2614567_0_0_10"/>
<proteinExistence type="predicted"/>
<dbReference type="Proteomes" id="UP000004019">
    <property type="component" value="Unassembled WGS sequence"/>
</dbReference>
<comment type="caution">
    <text evidence="1">The sequence shown here is derived from an EMBL/GenBank/DDBJ whole genome shotgun (WGS) entry which is preliminary data.</text>
</comment>
<dbReference type="PATRIC" id="fig|997877.5.peg.3430"/>
<dbReference type="EMBL" id="AGXI01000001">
    <property type="protein sequence ID" value="EIY42001.1"/>
    <property type="molecule type" value="Genomic_DNA"/>
</dbReference>
<organism evidence="1 2">
    <name type="scientific">Phocaeicola dorei CL03T12C01</name>
    <dbReference type="NCBI Taxonomy" id="997877"/>
    <lineage>
        <taxon>Bacteria</taxon>
        <taxon>Pseudomonadati</taxon>
        <taxon>Bacteroidota</taxon>
        <taxon>Bacteroidia</taxon>
        <taxon>Bacteroidales</taxon>
        <taxon>Bacteroidaceae</taxon>
        <taxon>Phocaeicola</taxon>
    </lineage>
</organism>
<dbReference type="AlphaFoldDB" id="I9RGX7"/>
<evidence type="ECO:0000313" key="2">
    <source>
        <dbReference type="Proteomes" id="UP000004019"/>
    </source>
</evidence>
<accession>I9RGX7</accession>